<dbReference type="GeneID" id="128200708"/>
<organism evidence="1 2">
    <name type="scientific">Galleria mellonella</name>
    <name type="common">Greater wax moth</name>
    <dbReference type="NCBI Taxonomy" id="7137"/>
    <lineage>
        <taxon>Eukaryota</taxon>
        <taxon>Metazoa</taxon>
        <taxon>Ecdysozoa</taxon>
        <taxon>Arthropoda</taxon>
        <taxon>Hexapoda</taxon>
        <taxon>Insecta</taxon>
        <taxon>Pterygota</taxon>
        <taxon>Neoptera</taxon>
        <taxon>Endopterygota</taxon>
        <taxon>Lepidoptera</taxon>
        <taxon>Glossata</taxon>
        <taxon>Ditrysia</taxon>
        <taxon>Pyraloidea</taxon>
        <taxon>Pyralidae</taxon>
        <taxon>Galleriinae</taxon>
        <taxon>Galleria</taxon>
    </lineage>
</organism>
<gene>
    <name evidence="2" type="primary">LOC128200708</name>
</gene>
<evidence type="ECO:0000313" key="2">
    <source>
        <dbReference type="RefSeq" id="XP_052750923.1"/>
    </source>
</evidence>
<name>A0ABM3MIF3_GALME</name>
<dbReference type="RefSeq" id="XP_052750923.1">
    <property type="nucleotide sequence ID" value="XM_052894963.1"/>
</dbReference>
<evidence type="ECO:0000313" key="1">
    <source>
        <dbReference type="Proteomes" id="UP001652740"/>
    </source>
</evidence>
<proteinExistence type="predicted"/>
<accession>A0ABM3MIF3</accession>
<sequence>MSKKFYVGCLKIIPERVYISYLNHKYVEYAKANIRRYRRGGDYYLNGEAKTLDTWVNNVSVHLVFTEYLHNEYRRSFIEFHYKLCDLLDKDGMIGGILVKTGYTCPLHKRRNNKSHHQGVYRFGNLSIQTDNFPNVWPFEKGGVNVEFAMTSTGESIGSGYLNGKFVDRKKLYKMKTK</sequence>
<protein>
    <submittedName>
        <fullName evidence="2">Uncharacterized protein LOC128200708</fullName>
    </submittedName>
</protein>
<keyword evidence="1" id="KW-1185">Reference proteome</keyword>
<reference evidence="2" key="1">
    <citation type="submission" date="2025-08" db="UniProtKB">
        <authorList>
            <consortium name="RefSeq"/>
        </authorList>
    </citation>
    <scope>IDENTIFICATION</scope>
    <source>
        <tissue evidence="2">Whole larvae</tissue>
    </source>
</reference>
<dbReference type="Proteomes" id="UP001652740">
    <property type="component" value="Unplaced"/>
</dbReference>